<feature type="transmembrane region" description="Helical" evidence="7">
    <location>
        <begin position="140"/>
        <end position="157"/>
    </location>
</feature>
<evidence type="ECO:0000256" key="2">
    <source>
        <dbReference type="ARBA" id="ARBA00007362"/>
    </source>
</evidence>
<proteinExistence type="inferred from homology"/>
<comment type="caution">
    <text evidence="9">The sequence shown here is derived from an EMBL/GenBank/DDBJ whole genome shotgun (WGS) entry which is preliminary data.</text>
</comment>
<feature type="domain" description="EamA" evidence="8">
    <location>
        <begin position="25"/>
        <end position="157"/>
    </location>
</feature>
<keyword evidence="3 7" id="KW-0812">Transmembrane</keyword>
<keyword evidence="4 7" id="KW-1133">Transmembrane helix</keyword>
<evidence type="ECO:0000313" key="10">
    <source>
        <dbReference type="Proteomes" id="UP000278673"/>
    </source>
</evidence>
<evidence type="ECO:0000256" key="5">
    <source>
        <dbReference type="ARBA" id="ARBA00023136"/>
    </source>
</evidence>
<reference evidence="9 10" key="1">
    <citation type="submission" date="2018-10" db="EMBL/GenBank/DDBJ databases">
        <title>Isolation, diversity and antifungal activity of actinobacteria from wheat.</title>
        <authorList>
            <person name="Han C."/>
        </authorList>
    </citation>
    <scope>NUCLEOTIDE SEQUENCE [LARGE SCALE GENOMIC DNA]</scope>
    <source>
        <strain evidence="9 10">NEAU-YY642</strain>
    </source>
</reference>
<feature type="transmembrane region" description="Helical" evidence="7">
    <location>
        <begin position="262"/>
        <end position="280"/>
    </location>
</feature>
<feature type="transmembrane region" description="Helical" evidence="7">
    <location>
        <begin position="169"/>
        <end position="189"/>
    </location>
</feature>
<feature type="domain" description="EamA" evidence="8">
    <location>
        <begin position="170"/>
        <end position="302"/>
    </location>
</feature>
<evidence type="ECO:0000256" key="4">
    <source>
        <dbReference type="ARBA" id="ARBA00022989"/>
    </source>
</evidence>
<feature type="transmembrane region" description="Helical" evidence="7">
    <location>
        <begin position="286"/>
        <end position="304"/>
    </location>
</feature>
<comment type="subcellular location">
    <subcellularLocation>
        <location evidence="1">Membrane</location>
        <topology evidence="1">Multi-pass membrane protein</topology>
    </subcellularLocation>
</comment>
<feature type="transmembrane region" description="Helical" evidence="7">
    <location>
        <begin position="21"/>
        <end position="42"/>
    </location>
</feature>
<evidence type="ECO:0000256" key="7">
    <source>
        <dbReference type="SAM" id="Phobius"/>
    </source>
</evidence>
<keyword evidence="10" id="KW-1185">Reference proteome</keyword>
<sequence>MGRSSGRSAVLSARSTSRSGTPWAAFLAIVAAALIWSTSFAVTKVVLENVPPMTIGAIRFTAAALILAFLVRLQKGWQPVDRRAALAMGGAGLLGITAYFGLENIGVDLATAADAAVIVAAFPMITVILEVAINREWPTLPRVAGMVLAMAGVWLIVQQSASEGGSHRLLGDILLLVAGVAWAAYNVVVRRTSGGHSPLTVTYYQTVAGALGFVLLSTVEVGEWSVPDPADWGMLAFLAGACSIAAFVLYNYGLRDVTSSTAVNILNLVPVFGLVSAVVVTGENVGLTEAVGCLVVIAGVVLGAGGRSRPARDAAAGSPTGPAEGRRDPDHLTAKNPELETK</sequence>
<evidence type="ECO:0000256" key="3">
    <source>
        <dbReference type="ARBA" id="ARBA00022692"/>
    </source>
</evidence>
<dbReference type="InterPro" id="IPR037185">
    <property type="entry name" value="EmrE-like"/>
</dbReference>
<accession>A0A3M2LIS5</accession>
<keyword evidence="5 7" id="KW-0472">Membrane</keyword>
<feature type="compositionally biased region" description="Basic and acidic residues" evidence="6">
    <location>
        <begin position="324"/>
        <end position="342"/>
    </location>
</feature>
<evidence type="ECO:0000256" key="1">
    <source>
        <dbReference type="ARBA" id="ARBA00004141"/>
    </source>
</evidence>
<dbReference type="Pfam" id="PF00892">
    <property type="entry name" value="EamA"/>
    <property type="match status" value="2"/>
</dbReference>
<dbReference type="AlphaFoldDB" id="A0A3M2LIS5"/>
<organism evidence="9 10">
    <name type="scientific">Streptomyces triticirhizae</name>
    <dbReference type="NCBI Taxonomy" id="2483353"/>
    <lineage>
        <taxon>Bacteria</taxon>
        <taxon>Bacillati</taxon>
        <taxon>Actinomycetota</taxon>
        <taxon>Actinomycetes</taxon>
        <taxon>Kitasatosporales</taxon>
        <taxon>Streptomycetaceae</taxon>
        <taxon>Streptomyces</taxon>
    </lineage>
</organism>
<dbReference type="GO" id="GO:0016020">
    <property type="term" value="C:membrane"/>
    <property type="evidence" value="ECO:0007669"/>
    <property type="project" value="UniProtKB-SubCell"/>
</dbReference>
<feature type="transmembrane region" description="Helical" evidence="7">
    <location>
        <begin position="54"/>
        <end position="73"/>
    </location>
</feature>
<dbReference type="PANTHER" id="PTHR32322">
    <property type="entry name" value="INNER MEMBRANE TRANSPORTER"/>
    <property type="match status" value="1"/>
</dbReference>
<feature type="region of interest" description="Disordered" evidence="6">
    <location>
        <begin position="307"/>
        <end position="342"/>
    </location>
</feature>
<evidence type="ECO:0000256" key="6">
    <source>
        <dbReference type="SAM" id="MobiDB-lite"/>
    </source>
</evidence>
<feature type="transmembrane region" description="Helical" evidence="7">
    <location>
        <begin position="232"/>
        <end position="250"/>
    </location>
</feature>
<gene>
    <name evidence="9" type="ORF">EBN88_21505</name>
</gene>
<evidence type="ECO:0000259" key="8">
    <source>
        <dbReference type="Pfam" id="PF00892"/>
    </source>
</evidence>
<feature type="transmembrane region" description="Helical" evidence="7">
    <location>
        <begin position="85"/>
        <end position="102"/>
    </location>
</feature>
<dbReference type="EMBL" id="RFFJ01000143">
    <property type="protein sequence ID" value="RMI36433.1"/>
    <property type="molecule type" value="Genomic_DNA"/>
</dbReference>
<dbReference type="PANTHER" id="PTHR32322:SF2">
    <property type="entry name" value="EAMA DOMAIN-CONTAINING PROTEIN"/>
    <property type="match status" value="1"/>
</dbReference>
<dbReference type="SUPFAM" id="SSF103481">
    <property type="entry name" value="Multidrug resistance efflux transporter EmrE"/>
    <property type="match status" value="2"/>
</dbReference>
<protein>
    <submittedName>
        <fullName evidence="9">DMT family transporter</fullName>
    </submittedName>
</protein>
<feature type="transmembrane region" description="Helical" evidence="7">
    <location>
        <begin position="114"/>
        <end position="133"/>
    </location>
</feature>
<dbReference type="InterPro" id="IPR000620">
    <property type="entry name" value="EamA_dom"/>
</dbReference>
<feature type="transmembrane region" description="Helical" evidence="7">
    <location>
        <begin position="201"/>
        <end position="220"/>
    </location>
</feature>
<evidence type="ECO:0000313" key="9">
    <source>
        <dbReference type="EMBL" id="RMI36433.1"/>
    </source>
</evidence>
<comment type="similarity">
    <text evidence="2">Belongs to the EamA transporter family.</text>
</comment>
<name>A0A3M2LIS5_9ACTN</name>
<dbReference type="Proteomes" id="UP000278673">
    <property type="component" value="Unassembled WGS sequence"/>
</dbReference>
<dbReference type="InterPro" id="IPR050638">
    <property type="entry name" value="AA-Vitamin_Transporters"/>
</dbReference>